<gene>
    <name evidence="7" type="ORF">HB375_15915</name>
</gene>
<evidence type="ECO:0000256" key="3">
    <source>
        <dbReference type="ARBA" id="ARBA00022723"/>
    </source>
</evidence>
<dbReference type="Gene3D" id="3.20.20.70">
    <property type="entry name" value="Aldolase class I"/>
    <property type="match status" value="1"/>
</dbReference>
<proteinExistence type="predicted"/>
<comment type="caution">
    <text evidence="7">The sequence shown here is derived from an EMBL/GenBank/DDBJ whole genome shotgun (WGS) entry which is preliminary data.</text>
</comment>
<keyword evidence="2" id="KW-0949">S-adenosyl-L-methionine</keyword>
<keyword evidence="5" id="KW-0411">Iron-sulfur</keyword>
<evidence type="ECO:0000259" key="6">
    <source>
        <dbReference type="PROSITE" id="PS51918"/>
    </source>
</evidence>
<dbReference type="InterPro" id="IPR013785">
    <property type="entry name" value="Aldolase_TIM"/>
</dbReference>
<organism evidence="7 8">
    <name type="scientific">Microvirga terricola</name>
    <dbReference type="NCBI Taxonomy" id="2719797"/>
    <lineage>
        <taxon>Bacteria</taxon>
        <taxon>Pseudomonadati</taxon>
        <taxon>Pseudomonadota</taxon>
        <taxon>Alphaproteobacteria</taxon>
        <taxon>Hyphomicrobiales</taxon>
        <taxon>Methylobacteriaceae</taxon>
        <taxon>Microvirga</taxon>
    </lineage>
</organism>
<dbReference type="PANTHER" id="PTHR11228">
    <property type="entry name" value="RADICAL SAM DOMAIN PROTEIN"/>
    <property type="match status" value="1"/>
</dbReference>
<dbReference type="CDD" id="cd01335">
    <property type="entry name" value="Radical_SAM"/>
    <property type="match status" value="1"/>
</dbReference>
<comment type="cofactor">
    <cofactor evidence="1">
        <name>[4Fe-4S] cluster</name>
        <dbReference type="ChEBI" id="CHEBI:49883"/>
    </cofactor>
</comment>
<accession>A0ABX0VE27</accession>
<dbReference type="Pfam" id="PF04055">
    <property type="entry name" value="Radical_SAM"/>
    <property type="match status" value="1"/>
</dbReference>
<reference evidence="7 8" key="1">
    <citation type="submission" date="2020-03" db="EMBL/GenBank/DDBJ databases">
        <title>The genome sequence of Microvirga sp. c23x22.</title>
        <authorList>
            <person name="Zhang X."/>
        </authorList>
    </citation>
    <scope>NUCLEOTIDE SEQUENCE [LARGE SCALE GENOMIC DNA]</scope>
    <source>
        <strain evidence="8">c23x22</strain>
    </source>
</reference>
<feature type="domain" description="Radical SAM core" evidence="6">
    <location>
        <begin position="29"/>
        <end position="253"/>
    </location>
</feature>
<dbReference type="EMBL" id="JAATJS010000006">
    <property type="protein sequence ID" value="NIX78085.1"/>
    <property type="molecule type" value="Genomic_DNA"/>
</dbReference>
<protein>
    <submittedName>
        <fullName evidence="7">Radical SAM protein</fullName>
    </submittedName>
</protein>
<dbReference type="Proteomes" id="UP000707352">
    <property type="component" value="Unassembled WGS sequence"/>
</dbReference>
<dbReference type="SFLD" id="SFLDS00029">
    <property type="entry name" value="Radical_SAM"/>
    <property type="match status" value="1"/>
</dbReference>
<evidence type="ECO:0000256" key="5">
    <source>
        <dbReference type="ARBA" id="ARBA00023014"/>
    </source>
</evidence>
<name>A0ABX0VE27_9HYPH</name>
<evidence type="ECO:0000313" key="8">
    <source>
        <dbReference type="Proteomes" id="UP000707352"/>
    </source>
</evidence>
<keyword evidence="4" id="KW-0408">Iron</keyword>
<evidence type="ECO:0000313" key="7">
    <source>
        <dbReference type="EMBL" id="NIX78085.1"/>
    </source>
</evidence>
<keyword evidence="3" id="KW-0479">Metal-binding</keyword>
<dbReference type="InterPro" id="IPR007197">
    <property type="entry name" value="rSAM"/>
</dbReference>
<evidence type="ECO:0000256" key="4">
    <source>
        <dbReference type="ARBA" id="ARBA00023004"/>
    </source>
</evidence>
<dbReference type="PANTHER" id="PTHR11228:SF7">
    <property type="entry name" value="PQQA PEPTIDE CYCLASE"/>
    <property type="match status" value="1"/>
</dbReference>
<keyword evidence="8" id="KW-1185">Reference proteome</keyword>
<dbReference type="InterPro" id="IPR058240">
    <property type="entry name" value="rSAM_sf"/>
</dbReference>
<evidence type="ECO:0000256" key="1">
    <source>
        <dbReference type="ARBA" id="ARBA00001966"/>
    </source>
</evidence>
<dbReference type="PROSITE" id="PS51918">
    <property type="entry name" value="RADICAL_SAM"/>
    <property type="match status" value="1"/>
</dbReference>
<dbReference type="RefSeq" id="WP_167674002.1">
    <property type="nucleotide sequence ID" value="NZ_JAATJS010000006.1"/>
</dbReference>
<dbReference type="InterPro" id="IPR050377">
    <property type="entry name" value="Radical_SAM_PqqE_MftC-like"/>
</dbReference>
<evidence type="ECO:0000256" key="2">
    <source>
        <dbReference type="ARBA" id="ARBA00022691"/>
    </source>
</evidence>
<sequence>MATSETLHRINRLVRGQRIKFGAALLADIARIRHTIVRVDPVGACNLRCGMCFFSSATWRTEHAKGRLTKSELERIASMLFPLAIQVHFGASMEPTTFKDYPWLVRLAKQHKVPFVGFTTNAQLLTSDGIRQLAAAGLDEITISSHGVHKDTYERLMRGASFEKHHETLRDLASVRSLNKLPRLRINFTINPDNLEELKSFFDVYGAYNLTTLQLRPVFDFADTEYRNNDLSKYLDRYRAITADIIREGANRRVHVLANVSDPTHEGGNVFAHVYRTAFLRAVSPEFVWTKDFDWRNESLADYCNRIGWRKMLLRQIIQPHRQASLPAAQTAAFDVF</sequence>
<dbReference type="SFLD" id="SFLDG01067">
    <property type="entry name" value="SPASM/twitch_domain_containing"/>
    <property type="match status" value="1"/>
</dbReference>
<dbReference type="SUPFAM" id="SSF102114">
    <property type="entry name" value="Radical SAM enzymes"/>
    <property type="match status" value="1"/>
</dbReference>